<accession>A0A834H509</accession>
<keyword evidence="3" id="KW-1185">Reference proteome</keyword>
<evidence type="ECO:0000313" key="3">
    <source>
        <dbReference type="Proteomes" id="UP000626092"/>
    </source>
</evidence>
<proteinExistence type="predicted"/>
<evidence type="ECO:0000313" key="2">
    <source>
        <dbReference type="EMBL" id="KAF7144833.1"/>
    </source>
</evidence>
<comment type="caution">
    <text evidence="2">The sequence shown here is derived from an EMBL/GenBank/DDBJ whole genome shotgun (WGS) entry which is preliminary data.</text>
</comment>
<name>A0A834H509_RHOSS</name>
<gene>
    <name evidence="2" type="ORF">RHSIM_Rhsim04G0054400</name>
</gene>
<organism evidence="2 3">
    <name type="scientific">Rhododendron simsii</name>
    <name type="common">Sims's rhododendron</name>
    <dbReference type="NCBI Taxonomy" id="118357"/>
    <lineage>
        <taxon>Eukaryota</taxon>
        <taxon>Viridiplantae</taxon>
        <taxon>Streptophyta</taxon>
        <taxon>Embryophyta</taxon>
        <taxon>Tracheophyta</taxon>
        <taxon>Spermatophyta</taxon>
        <taxon>Magnoliopsida</taxon>
        <taxon>eudicotyledons</taxon>
        <taxon>Gunneridae</taxon>
        <taxon>Pentapetalae</taxon>
        <taxon>asterids</taxon>
        <taxon>Ericales</taxon>
        <taxon>Ericaceae</taxon>
        <taxon>Ericoideae</taxon>
        <taxon>Rhodoreae</taxon>
        <taxon>Rhododendron</taxon>
    </lineage>
</organism>
<dbReference type="EMBL" id="WJXA01000004">
    <property type="protein sequence ID" value="KAF7144833.1"/>
    <property type="molecule type" value="Genomic_DNA"/>
</dbReference>
<dbReference type="OrthoDB" id="1304043at2759"/>
<feature type="region of interest" description="Disordered" evidence="1">
    <location>
        <begin position="20"/>
        <end position="53"/>
    </location>
</feature>
<protein>
    <submittedName>
        <fullName evidence="2">Uncharacterized protein</fullName>
    </submittedName>
</protein>
<feature type="compositionally biased region" description="Basic and acidic residues" evidence="1">
    <location>
        <begin position="20"/>
        <end position="34"/>
    </location>
</feature>
<evidence type="ECO:0000256" key="1">
    <source>
        <dbReference type="SAM" id="MobiDB-lite"/>
    </source>
</evidence>
<reference evidence="2" key="1">
    <citation type="submission" date="2019-11" db="EMBL/GenBank/DDBJ databases">
        <authorList>
            <person name="Liu Y."/>
            <person name="Hou J."/>
            <person name="Li T.-Q."/>
            <person name="Guan C.-H."/>
            <person name="Wu X."/>
            <person name="Wu H.-Z."/>
            <person name="Ling F."/>
            <person name="Zhang R."/>
            <person name="Shi X.-G."/>
            <person name="Ren J.-P."/>
            <person name="Chen E.-F."/>
            <person name="Sun J.-M."/>
        </authorList>
    </citation>
    <scope>NUCLEOTIDE SEQUENCE</scope>
    <source>
        <strain evidence="2">Adult_tree_wgs_1</strain>
        <tissue evidence="2">Leaves</tissue>
    </source>
</reference>
<dbReference type="AlphaFoldDB" id="A0A834H509"/>
<sequence length="117" mass="13108">MGNCVARQATIVENGKCKQPIREAEAIEPSEKKSGANGRKGNNGNSSKSGTGVRIRVVVTQRELVQILKNNESKYSSVEQFLSEMKLKRRRKVSQLEQMEAQMEAGDQPWKESQKNT</sequence>
<feature type="region of interest" description="Disordered" evidence="1">
    <location>
        <begin position="89"/>
        <end position="117"/>
    </location>
</feature>
<feature type="compositionally biased region" description="Low complexity" evidence="1">
    <location>
        <begin position="35"/>
        <end position="52"/>
    </location>
</feature>
<dbReference type="Proteomes" id="UP000626092">
    <property type="component" value="Unassembled WGS sequence"/>
</dbReference>